<reference evidence="2" key="1">
    <citation type="submission" date="2017-09" db="EMBL/GenBank/DDBJ databases">
        <title>Depth-based differentiation of microbial function through sediment-hosted aquifers and enrichment of novel symbionts in the deep terrestrial subsurface.</title>
        <authorList>
            <person name="Probst A.J."/>
            <person name="Ladd B."/>
            <person name="Jarett J.K."/>
            <person name="Geller-Mcgrath D.E."/>
            <person name="Sieber C.M.K."/>
            <person name="Emerson J.B."/>
            <person name="Anantharaman K."/>
            <person name="Thomas B.C."/>
            <person name="Malmstrom R."/>
            <person name="Stieglmeier M."/>
            <person name="Klingl A."/>
            <person name="Woyke T."/>
            <person name="Ryan C.M."/>
            <person name="Banfield J.F."/>
        </authorList>
    </citation>
    <scope>NUCLEOTIDE SEQUENCE [LARGE SCALE GENOMIC DNA]</scope>
</reference>
<dbReference type="SUPFAM" id="SSF52540">
    <property type="entry name" value="P-loop containing nucleoside triphosphate hydrolases"/>
    <property type="match status" value="1"/>
</dbReference>
<dbReference type="Proteomes" id="UP000231407">
    <property type="component" value="Unassembled WGS sequence"/>
</dbReference>
<dbReference type="InterPro" id="IPR027417">
    <property type="entry name" value="P-loop_NTPase"/>
</dbReference>
<dbReference type="EMBL" id="PEWA01000057">
    <property type="protein sequence ID" value="PIU73028.1"/>
    <property type="molecule type" value="Genomic_DNA"/>
</dbReference>
<protein>
    <submittedName>
        <fullName evidence="1">Uncharacterized protein</fullName>
    </submittedName>
</protein>
<proteinExistence type="predicted"/>
<organism evidence="1 2">
    <name type="scientific">Candidatus Shapirobacteria bacterium CG06_land_8_20_14_3_00_40_12</name>
    <dbReference type="NCBI Taxonomy" id="1974881"/>
    <lineage>
        <taxon>Bacteria</taxon>
        <taxon>Candidatus Shapironibacteriota</taxon>
    </lineage>
</organism>
<accession>A0A2M7AR61</accession>
<gene>
    <name evidence="1" type="ORF">COS78_04090</name>
</gene>
<sequence length="158" mass="18326">MKLIVIGSSLSGKTTLVSHLRQLTNVPVSEMDEELTRTNNGQFPVDNDYKHHVLAPNIIKNIISLDNIIFFTNTDYFTIEDLKSAKEKGFKILQLVLNLEELQKRNEKRVRNENYDDQSQWFEGMLEYQKEIRDFGLVDKVIDVNGPIEKIVQDILSE</sequence>
<dbReference type="AlphaFoldDB" id="A0A2M7AR61"/>
<name>A0A2M7AR61_9BACT</name>
<dbReference type="Gene3D" id="3.40.50.300">
    <property type="entry name" value="P-loop containing nucleotide triphosphate hydrolases"/>
    <property type="match status" value="1"/>
</dbReference>
<comment type="caution">
    <text evidence="1">The sequence shown here is derived from an EMBL/GenBank/DDBJ whole genome shotgun (WGS) entry which is preliminary data.</text>
</comment>
<evidence type="ECO:0000313" key="1">
    <source>
        <dbReference type="EMBL" id="PIU73028.1"/>
    </source>
</evidence>
<evidence type="ECO:0000313" key="2">
    <source>
        <dbReference type="Proteomes" id="UP000231407"/>
    </source>
</evidence>